<dbReference type="SUPFAM" id="SSF53335">
    <property type="entry name" value="S-adenosyl-L-methionine-dependent methyltransferases"/>
    <property type="match status" value="1"/>
</dbReference>
<evidence type="ECO:0000313" key="2">
    <source>
        <dbReference type="EMBL" id="MFI2472682.1"/>
    </source>
</evidence>
<name>A0ABW7WV19_9NOCA</name>
<dbReference type="PIRSF" id="PIRSF018249">
    <property type="entry name" value="MyrA_prd"/>
    <property type="match status" value="1"/>
</dbReference>
<comment type="caution">
    <text evidence="2">The sequence shown here is derived from an EMBL/GenBank/DDBJ whole genome shotgun (WGS) entry which is preliminary data.</text>
</comment>
<organism evidence="2 3">
    <name type="scientific">Nocardia xishanensis</name>
    <dbReference type="NCBI Taxonomy" id="238964"/>
    <lineage>
        <taxon>Bacteria</taxon>
        <taxon>Bacillati</taxon>
        <taxon>Actinomycetota</taxon>
        <taxon>Actinomycetes</taxon>
        <taxon>Mycobacteriales</taxon>
        <taxon>Nocardiaceae</taxon>
        <taxon>Nocardia</taxon>
    </lineage>
</organism>
<reference evidence="2 3" key="1">
    <citation type="submission" date="2024-10" db="EMBL/GenBank/DDBJ databases">
        <title>The Natural Products Discovery Center: Release of the First 8490 Sequenced Strains for Exploring Actinobacteria Biosynthetic Diversity.</title>
        <authorList>
            <person name="Kalkreuter E."/>
            <person name="Kautsar S.A."/>
            <person name="Yang D."/>
            <person name="Bader C.D."/>
            <person name="Teijaro C.N."/>
            <person name="Fluegel L."/>
            <person name="Davis C.M."/>
            <person name="Simpson J.R."/>
            <person name="Lauterbach L."/>
            <person name="Steele A.D."/>
            <person name="Gui C."/>
            <person name="Meng S."/>
            <person name="Li G."/>
            <person name="Viehrig K."/>
            <person name="Ye F."/>
            <person name="Su P."/>
            <person name="Kiefer A.F."/>
            <person name="Nichols A."/>
            <person name="Cepeda A.J."/>
            <person name="Yan W."/>
            <person name="Fan B."/>
            <person name="Jiang Y."/>
            <person name="Adhikari A."/>
            <person name="Zheng C.-J."/>
            <person name="Schuster L."/>
            <person name="Cowan T.M."/>
            <person name="Smanski M.J."/>
            <person name="Chevrette M.G."/>
            <person name="De Carvalho L.P.S."/>
            <person name="Shen B."/>
        </authorList>
    </citation>
    <scope>NUCLEOTIDE SEQUENCE [LARGE SCALE GENOMIC DNA]</scope>
    <source>
        <strain evidence="2 3">NPDC019275</strain>
    </source>
</reference>
<dbReference type="Gene3D" id="3.40.50.150">
    <property type="entry name" value="Vaccinia Virus protein VP39"/>
    <property type="match status" value="1"/>
</dbReference>
<keyword evidence="3" id="KW-1185">Reference proteome</keyword>
<dbReference type="InterPro" id="IPR029063">
    <property type="entry name" value="SAM-dependent_MTases_sf"/>
</dbReference>
<gene>
    <name evidence="2" type="ORF">ACH49W_04825</name>
</gene>
<dbReference type="InterPro" id="IPR016718">
    <property type="entry name" value="rRNA_m1G-MeTrfase_A_prd"/>
</dbReference>
<dbReference type="GO" id="GO:0032259">
    <property type="term" value="P:methylation"/>
    <property type="evidence" value="ECO:0007669"/>
    <property type="project" value="UniProtKB-KW"/>
</dbReference>
<protein>
    <submittedName>
        <fullName evidence="2">RNA methyltransferase</fullName>
    </submittedName>
</protein>
<dbReference type="RefSeq" id="WP_397091148.1">
    <property type="nucleotide sequence ID" value="NZ_JBIRYO010000002.1"/>
</dbReference>
<proteinExistence type="predicted"/>
<dbReference type="Proteomes" id="UP001611415">
    <property type="component" value="Unassembled WGS sequence"/>
</dbReference>
<dbReference type="Pfam" id="PF21302">
    <property type="entry name" value="Zn_ribbon_RlmA"/>
    <property type="match status" value="1"/>
</dbReference>
<keyword evidence="2" id="KW-0808">Transferase</keyword>
<dbReference type="EMBL" id="JBIRYO010000002">
    <property type="protein sequence ID" value="MFI2472682.1"/>
    <property type="molecule type" value="Genomic_DNA"/>
</dbReference>
<keyword evidence="2" id="KW-0489">Methyltransferase</keyword>
<accession>A0ABW7WV19</accession>
<sequence>MADLLACPECRLALEAVDRALRCGRGHSFDIAKQGYVSLLTGASTKMTGDTAAMLDARAAFQGEGHFAPIAAAVATAVGPVGDRALLEVGAGTGYYLAAALDAAPGARGIALDVAKPAARRCARTHPRAAAVLADAWRGLPVRDGVLTGVLSVFAPRNPAEAARVLDADGRFVVAAPTARHLAELIDQLGMVTVDPEKDRRITESMSGLFEQVDRAVIEYPMKLDRAEVADVVGMGPSAHHAERARDPRLAALPEHMEVTASVTVSTYRRRA</sequence>
<feature type="domain" description="23S rRNA (guanine(745)-N(1))-methyltransferase N-terminal" evidence="1">
    <location>
        <begin position="6"/>
        <end position="40"/>
    </location>
</feature>
<dbReference type="InterPro" id="IPR048647">
    <property type="entry name" value="RlmA_N"/>
</dbReference>
<evidence type="ECO:0000313" key="3">
    <source>
        <dbReference type="Proteomes" id="UP001611415"/>
    </source>
</evidence>
<dbReference type="GO" id="GO:0008168">
    <property type="term" value="F:methyltransferase activity"/>
    <property type="evidence" value="ECO:0007669"/>
    <property type="project" value="UniProtKB-KW"/>
</dbReference>
<evidence type="ECO:0000259" key="1">
    <source>
        <dbReference type="Pfam" id="PF21302"/>
    </source>
</evidence>